<dbReference type="NCBIfam" id="TIGR00696">
    <property type="entry name" value="wecG_tagA_cpsF"/>
    <property type="match status" value="1"/>
</dbReference>
<dbReference type="InterPro" id="IPR004629">
    <property type="entry name" value="WecG_TagA_CpsF"/>
</dbReference>
<dbReference type="AlphaFoldDB" id="A0A545TBJ8"/>
<protein>
    <submittedName>
        <fullName evidence="3">WecB/TagA/CpsF family glycosyltransferase</fullName>
    </submittedName>
</protein>
<dbReference type="PANTHER" id="PTHR34136">
    <property type="match status" value="1"/>
</dbReference>
<accession>A0A545TBJ8</accession>
<keyword evidence="1" id="KW-0328">Glycosyltransferase</keyword>
<evidence type="ECO:0000313" key="4">
    <source>
        <dbReference type="Proteomes" id="UP000317839"/>
    </source>
</evidence>
<keyword evidence="4" id="KW-1185">Reference proteome</keyword>
<dbReference type="Pfam" id="PF03808">
    <property type="entry name" value="Glyco_tran_WecG"/>
    <property type="match status" value="1"/>
</dbReference>
<dbReference type="OrthoDB" id="9808602at2"/>
<evidence type="ECO:0000313" key="3">
    <source>
        <dbReference type="EMBL" id="TQV74585.1"/>
    </source>
</evidence>
<dbReference type="EMBL" id="VIKR01000002">
    <property type="protein sequence ID" value="TQV74585.1"/>
    <property type="molecule type" value="Genomic_DNA"/>
</dbReference>
<evidence type="ECO:0000256" key="1">
    <source>
        <dbReference type="ARBA" id="ARBA00022676"/>
    </source>
</evidence>
<dbReference type="Proteomes" id="UP000317839">
    <property type="component" value="Unassembled WGS sequence"/>
</dbReference>
<sequence length="260" mass="29526">MLTSKSQEEIDLNTSNQIATLETKLMQIHNVTMDEALDSVRQLSTSQALETVVTPNIDHMARLSQKDVSPQFLQVYQEASLCLCDSKILDKLMRMKGMRVQEVITGSTLTANLFEKVLNKQDVIMIVGGSEAVIEQLRLKYPDLVIKHYNPPMGFIDKPDEVEKAISVIEESNANFFFLAVGSPRQEILAKKLQERGNTKGVALCIGASILFLVGEEKRAPVWVQKISMEWFYRMMQDPKRLASRYGKNFLNLPLIYRNI</sequence>
<reference evidence="3 4" key="1">
    <citation type="submission" date="2019-06" db="EMBL/GenBank/DDBJ databases">
        <title>Draft genome of Aliikangiella marina GYP-15.</title>
        <authorList>
            <person name="Wang G."/>
        </authorList>
    </citation>
    <scope>NUCLEOTIDE SEQUENCE [LARGE SCALE GENOMIC DNA]</scope>
    <source>
        <strain evidence="3 4">GYP-15</strain>
    </source>
</reference>
<proteinExistence type="predicted"/>
<name>A0A545TBJ8_9GAMM</name>
<evidence type="ECO:0000256" key="2">
    <source>
        <dbReference type="ARBA" id="ARBA00022679"/>
    </source>
</evidence>
<dbReference type="GO" id="GO:0016758">
    <property type="term" value="F:hexosyltransferase activity"/>
    <property type="evidence" value="ECO:0007669"/>
    <property type="project" value="TreeGrafter"/>
</dbReference>
<comment type="caution">
    <text evidence="3">The sequence shown here is derived from an EMBL/GenBank/DDBJ whole genome shotgun (WGS) entry which is preliminary data.</text>
</comment>
<dbReference type="PANTHER" id="PTHR34136:SF1">
    <property type="entry name" value="UDP-N-ACETYL-D-MANNOSAMINURONIC ACID TRANSFERASE"/>
    <property type="match status" value="1"/>
</dbReference>
<keyword evidence="2 3" id="KW-0808">Transferase</keyword>
<gene>
    <name evidence="3" type="ORF">FLL45_06375</name>
</gene>
<dbReference type="CDD" id="cd06533">
    <property type="entry name" value="Glyco_transf_WecG_TagA"/>
    <property type="match status" value="1"/>
</dbReference>
<organism evidence="3 4">
    <name type="scientific">Aliikangiella marina</name>
    <dbReference type="NCBI Taxonomy" id="1712262"/>
    <lineage>
        <taxon>Bacteria</taxon>
        <taxon>Pseudomonadati</taxon>
        <taxon>Pseudomonadota</taxon>
        <taxon>Gammaproteobacteria</taxon>
        <taxon>Oceanospirillales</taxon>
        <taxon>Pleioneaceae</taxon>
        <taxon>Aliikangiella</taxon>
    </lineage>
</organism>